<accession>A0AAV6LED8</accession>
<dbReference type="EMBL" id="JACTNZ010000002">
    <property type="protein sequence ID" value="KAG5562317.1"/>
    <property type="molecule type" value="Genomic_DNA"/>
</dbReference>
<protein>
    <submittedName>
        <fullName evidence="2">Uncharacterized protein</fullName>
    </submittedName>
</protein>
<keyword evidence="3" id="KW-1185">Reference proteome</keyword>
<proteinExistence type="predicted"/>
<name>A0AAV6LED8_9ERIC</name>
<evidence type="ECO:0000256" key="1">
    <source>
        <dbReference type="SAM" id="MobiDB-lite"/>
    </source>
</evidence>
<organism evidence="2 3">
    <name type="scientific">Rhododendron griersonianum</name>
    <dbReference type="NCBI Taxonomy" id="479676"/>
    <lineage>
        <taxon>Eukaryota</taxon>
        <taxon>Viridiplantae</taxon>
        <taxon>Streptophyta</taxon>
        <taxon>Embryophyta</taxon>
        <taxon>Tracheophyta</taxon>
        <taxon>Spermatophyta</taxon>
        <taxon>Magnoliopsida</taxon>
        <taxon>eudicotyledons</taxon>
        <taxon>Gunneridae</taxon>
        <taxon>Pentapetalae</taxon>
        <taxon>asterids</taxon>
        <taxon>Ericales</taxon>
        <taxon>Ericaceae</taxon>
        <taxon>Ericoideae</taxon>
        <taxon>Rhodoreae</taxon>
        <taxon>Rhododendron</taxon>
    </lineage>
</organism>
<evidence type="ECO:0000313" key="3">
    <source>
        <dbReference type="Proteomes" id="UP000823749"/>
    </source>
</evidence>
<dbReference type="Proteomes" id="UP000823749">
    <property type="component" value="Chromosome 2"/>
</dbReference>
<feature type="region of interest" description="Disordered" evidence="1">
    <location>
        <begin position="49"/>
        <end position="81"/>
    </location>
</feature>
<dbReference type="AlphaFoldDB" id="A0AAV6LED8"/>
<dbReference type="PANTHER" id="PTHR36381">
    <property type="entry name" value="ETHYLENE-REGULATED TRANSCRIPT 2 (ERT2)"/>
    <property type="match status" value="1"/>
</dbReference>
<comment type="caution">
    <text evidence="2">The sequence shown here is derived from an EMBL/GenBank/DDBJ whole genome shotgun (WGS) entry which is preliminary data.</text>
</comment>
<reference evidence="2" key="1">
    <citation type="submission" date="2020-08" db="EMBL/GenBank/DDBJ databases">
        <title>Plant Genome Project.</title>
        <authorList>
            <person name="Zhang R.-G."/>
        </authorList>
    </citation>
    <scope>NUCLEOTIDE SEQUENCE</scope>
    <source>
        <strain evidence="2">WSP0</strain>
        <tissue evidence="2">Leaf</tissue>
    </source>
</reference>
<feature type="compositionally biased region" description="Low complexity" evidence="1">
    <location>
        <begin position="72"/>
        <end position="81"/>
    </location>
</feature>
<evidence type="ECO:0000313" key="2">
    <source>
        <dbReference type="EMBL" id="KAG5562317.1"/>
    </source>
</evidence>
<dbReference type="PANTHER" id="PTHR36381:SF1">
    <property type="entry name" value="ETHYLENE-REGULATED TRANSCRIPT 2 (ERT2)"/>
    <property type="match status" value="1"/>
</dbReference>
<gene>
    <name evidence="2" type="ORF">RHGRI_005144</name>
</gene>
<sequence>MPLWKKAAKCNRISKLVSDHIHSPHKRGGSLVVETGFPTSLVDLFVKNRDRLKKPSKKKKKSDQESIPMPNSPSVSPVSENSELGLPSVRINLASEKVNWLNCKDTPSTITVCQHHPLNYKTHQLHPLNY</sequence>
<feature type="compositionally biased region" description="Basic residues" evidence="1">
    <location>
        <begin position="50"/>
        <end position="61"/>
    </location>
</feature>